<name>A0A835YLU4_9STRA</name>
<dbReference type="PANTHER" id="PTHR12101">
    <property type="entry name" value="POPEYE DOMAIN CONTAINING PROTEIN"/>
    <property type="match status" value="1"/>
</dbReference>
<evidence type="ECO:0000256" key="9">
    <source>
        <dbReference type="ARBA" id="ARBA00022889"/>
    </source>
</evidence>
<evidence type="ECO:0000256" key="5">
    <source>
        <dbReference type="ARBA" id="ARBA00022427"/>
    </source>
</evidence>
<dbReference type="SUPFAM" id="SSF50952">
    <property type="entry name" value="Soluble quinoprotein glucose dehydrogenase"/>
    <property type="match status" value="1"/>
</dbReference>
<dbReference type="Pfam" id="PF04831">
    <property type="entry name" value="POPDC1-3"/>
    <property type="match status" value="1"/>
</dbReference>
<keyword evidence="6" id="KW-0217">Developmental protein</keyword>
<gene>
    <name evidence="17" type="ORF">JKP88DRAFT_350710</name>
</gene>
<evidence type="ECO:0000256" key="8">
    <source>
        <dbReference type="ARBA" id="ARBA00022692"/>
    </source>
</evidence>
<comment type="subcellular location">
    <subcellularLocation>
        <location evidence="3">Cell junction</location>
        <location evidence="3">Tight junction</location>
    </subcellularLocation>
    <subcellularLocation>
        <location evidence="1">Lateral cell membrane</location>
    </subcellularLocation>
    <subcellularLocation>
        <location evidence="2">Membrane</location>
        <topology evidence="2">Multi-pass membrane protein</topology>
    </subcellularLocation>
</comment>
<keyword evidence="11 15" id="KW-1133">Transmembrane helix</keyword>
<feature type="transmembrane region" description="Helical" evidence="15">
    <location>
        <begin position="123"/>
        <end position="144"/>
    </location>
</feature>
<evidence type="ECO:0000313" key="18">
    <source>
        <dbReference type="Proteomes" id="UP000664859"/>
    </source>
</evidence>
<evidence type="ECO:0000256" key="13">
    <source>
        <dbReference type="ARBA" id="ARBA00023180"/>
    </source>
</evidence>
<dbReference type="InterPro" id="IPR006916">
    <property type="entry name" value="POPDC1-3"/>
</dbReference>
<keyword evidence="18" id="KW-1185">Reference proteome</keyword>
<evidence type="ECO:0000313" key="17">
    <source>
        <dbReference type="EMBL" id="KAG5177599.1"/>
    </source>
</evidence>
<evidence type="ECO:0000256" key="11">
    <source>
        <dbReference type="ARBA" id="ARBA00022989"/>
    </source>
</evidence>
<keyword evidence="9" id="KW-0130">Cell adhesion</keyword>
<evidence type="ECO:0000256" key="12">
    <source>
        <dbReference type="ARBA" id="ARBA00023136"/>
    </source>
</evidence>
<dbReference type="InterPro" id="IPR011041">
    <property type="entry name" value="Quinoprot_gluc/sorb_DH_b-prop"/>
</dbReference>
<evidence type="ECO:0000256" key="15">
    <source>
        <dbReference type="SAM" id="Phobius"/>
    </source>
</evidence>
<keyword evidence="8 15" id="KW-0812">Transmembrane</keyword>
<dbReference type="SUPFAM" id="SSF51206">
    <property type="entry name" value="cAMP-binding domain-like"/>
    <property type="match status" value="1"/>
</dbReference>
<keyword evidence="7" id="KW-1003">Cell membrane</keyword>
<dbReference type="Gene3D" id="2.60.120.10">
    <property type="entry name" value="Jelly Rolls"/>
    <property type="match status" value="1"/>
</dbReference>
<sequence>MRHDAASSRKASPAVDPISPAFEHGRNRRDHTWWARLTAPLKPRANSLSAAMVKERVLTLPLALSTLPPLSLTTNFSNICGHGSFLMLALGYMESDVMMLRVFSAGGIVLSVLFQYYRPQPLWIPISWNTLFLLINGGMIAALISERRKADHLDDAEERAVYEEMFCKLGLSAVELMHVMRLAEQQILPAGTTIAACGQPLDKPYLITDGTVGLYLITDGTVGVTDHDGDPISSLACSSRLQSSTALYLITDGTVGVTDHDGDPIGSLTRHQFVGSMAFLRFLNTVHDHERDRDNERAVLNSLLAALAAELDPEHWEIDPDGRVVAVAAPHGEGQGGVQAGKGGVEVGKGGQQQGVAAVAAGEAAQEDEQEESEESLCISSTTVRTTTECRVFAWDFHLLRAYLKTHPLEGNAMQVTISADLTRKLDQSRDPHIRYRQLLLTALGGGEVLPCEKNKLQHYREAHGITTEEHEEMLLDLGWTRSDYTTGYQRKAITSAFAAYEDLLHQELKNGRLNEEGRARLRRFRSQSNIDATKHLLALAKLGWTYEQYEMGTQEGGSHGGVMPARLLTRKYSNLNSNSNLVMGGGGQQGAMKVSASACAPSLRSRPSTMGSASTVNS</sequence>
<evidence type="ECO:0000256" key="3">
    <source>
        <dbReference type="ARBA" id="ARBA00004435"/>
    </source>
</evidence>
<keyword evidence="13" id="KW-0325">Glycoprotein</keyword>
<feature type="domain" description="Cyclic nucleotide-binding" evidence="16">
    <location>
        <begin position="247"/>
        <end position="291"/>
    </location>
</feature>
<dbReference type="InterPro" id="IPR000595">
    <property type="entry name" value="cNMP-bd_dom"/>
</dbReference>
<feature type="region of interest" description="Disordered" evidence="14">
    <location>
        <begin position="598"/>
        <end position="619"/>
    </location>
</feature>
<evidence type="ECO:0000256" key="7">
    <source>
        <dbReference type="ARBA" id="ARBA00022475"/>
    </source>
</evidence>
<reference evidence="17" key="1">
    <citation type="submission" date="2021-02" db="EMBL/GenBank/DDBJ databases">
        <title>First Annotated Genome of the Yellow-green Alga Tribonema minus.</title>
        <authorList>
            <person name="Mahan K.M."/>
        </authorList>
    </citation>
    <scope>NUCLEOTIDE SEQUENCE</scope>
    <source>
        <strain evidence="17">UTEX B ZZ1240</strain>
    </source>
</reference>
<comment type="caution">
    <text evidence="17">The sequence shown here is derived from an EMBL/GenBank/DDBJ whole genome shotgun (WGS) entry which is preliminary data.</text>
</comment>
<dbReference type="PANTHER" id="PTHR12101:SF17">
    <property type="entry name" value="BLOOD VESSEL EPICARDIAL SUBSTANCE"/>
    <property type="match status" value="1"/>
</dbReference>
<dbReference type="PROSITE" id="PS50042">
    <property type="entry name" value="CNMP_BINDING_3"/>
    <property type="match status" value="1"/>
</dbReference>
<feature type="transmembrane region" description="Helical" evidence="15">
    <location>
        <begin position="97"/>
        <end position="117"/>
    </location>
</feature>
<proteinExistence type="inferred from homology"/>
<keyword evidence="12 15" id="KW-0472">Membrane</keyword>
<dbReference type="Proteomes" id="UP000664859">
    <property type="component" value="Unassembled WGS sequence"/>
</dbReference>
<protein>
    <recommendedName>
        <fullName evidence="16">Cyclic nucleotide-binding domain-containing protein</fullName>
    </recommendedName>
</protein>
<dbReference type="EMBL" id="JAFCMP010000524">
    <property type="protein sequence ID" value="KAG5177599.1"/>
    <property type="molecule type" value="Genomic_DNA"/>
</dbReference>
<dbReference type="GO" id="GO:0007155">
    <property type="term" value="P:cell adhesion"/>
    <property type="evidence" value="ECO:0007669"/>
    <property type="project" value="UniProtKB-KW"/>
</dbReference>
<feature type="compositionally biased region" description="Polar residues" evidence="14">
    <location>
        <begin position="606"/>
        <end position="619"/>
    </location>
</feature>
<dbReference type="InterPro" id="IPR018490">
    <property type="entry name" value="cNMP-bd_dom_sf"/>
</dbReference>
<feature type="region of interest" description="Disordered" evidence="14">
    <location>
        <begin position="1"/>
        <end position="23"/>
    </location>
</feature>
<accession>A0A835YLU4</accession>
<keyword evidence="10" id="KW-0965">Cell junction</keyword>
<dbReference type="GO" id="GO:0030552">
    <property type="term" value="F:cAMP binding"/>
    <property type="evidence" value="ECO:0007669"/>
    <property type="project" value="TreeGrafter"/>
</dbReference>
<dbReference type="AlphaFoldDB" id="A0A835YLU4"/>
<dbReference type="GO" id="GO:0005923">
    <property type="term" value="C:bicellular tight junction"/>
    <property type="evidence" value="ECO:0007669"/>
    <property type="project" value="UniProtKB-SubCell"/>
</dbReference>
<evidence type="ECO:0000259" key="16">
    <source>
        <dbReference type="PROSITE" id="PS50042"/>
    </source>
</evidence>
<evidence type="ECO:0000256" key="4">
    <source>
        <dbReference type="ARBA" id="ARBA00007146"/>
    </source>
</evidence>
<dbReference type="InterPro" id="IPR014710">
    <property type="entry name" value="RmlC-like_jellyroll"/>
</dbReference>
<evidence type="ECO:0000256" key="2">
    <source>
        <dbReference type="ARBA" id="ARBA00004141"/>
    </source>
</evidence>
<organism evidence="17 18">
    <name type="scientific">Tribonema minus</name>
    <dbReference type="NCBI Taxonomy" id="303371"/>
    <lineage>
        <taxon>Eukaryota</taxon>
        <taxon>Sar</taxon>
        <taxon>Stramenopiles</taxon>
        <taxon>Ochrophyta</taxon>
        <taxon>PX clade</taxon>
        <taxon>Xanthophyceae</taxon>
        <taxon>Tribonematales</taxon>
        <taxon>Tribonemataceae</taxon>
        <taxon>Tribonema</taxon>
    </lineage>
</organism>
<dbReference type="OrthoDB" id="425611at2759"/>
<evidence type="ECO:0000256" key="14">
    <source>
        <dbReference type="SAM" id="MobiDB-lite"/>
    </source>
</evidence>
<dbReference type="GO" id="GO:0016328">
    <property type="term" value="C:lateral plasma membrane"/>
    <property type="evidence" value="ECO:0007669"/>
    <property type="project" value="UniProtKB-SubCell"/>
</dbReference>
<evidence type="ECO:0000256" key="10">
    <source>
        <dbReference type="ARBA" id="ARBA00022949"/>
    </source>
</evidence>
<comment type="similarity">
    <text evidence="4">Belongs to the popeye family.</text>
</comment>
<evidence type="ECO:0000256" key="6">
    <source>
        <dbReference type="ARBA" id="ARBA00022473"/>
    </source>
</evidence>
<keyword evidence="5" id="KW-0796">Tight junction</keyword>
<dbReference type="InterPro" id="IPR055272">
    <property type="entry name" value="POPDC1-3_dom"/>
</dbReference>
<evidence type="ECO:0000256" key="1">
    <source>
        <dbReference type="ARBA" id="ARBA00004124"/>
    </source>
</evidence>